<reference evidence="6" key="1">
    <citation type="submission" date="2020-08" db="EMBL/GenBank/DDBJ databases">
        <title>Genome public.</title>
        <authorList>
            <person name="Liu C."/>
            <person name="Sun Q."/>
        </authorList>
    </citation>
    <scope>NUCLEOTIDE SEQUENCE</scope>
    <source>
        <strain evidence="6">BX22</strain>
    </source>
</reference>
<feature type="transmembrane region" description="Helical" evidence="4">
    <location>
        <begin position="84"/>
        <end position="105"/>
    </location>
</feature>
<dbReference type="PRINTS" id="PR00133">
    <property type="entry name" value="GLHYDRLASE3"/>
</dbReference>
<dbReference type="Gene3D" id="3.20.20.300">
    <property type="entry name" value="Glycoside hydrolase, family 3, N-terminal domain"/>
    <property type="match status" value="1"/>
</dbReference>
<dbReference type="InterPro" id="IPR013783">
    <property type="entry name" value="Ig-like_fold"/>
</dbReference>
<dbReference type="Pfam" id="PF14310">
    <property type="entry name" value="Fn3-like"/>
    <property type="match status" value="1"/>
</dbReference>
<dbReference type="InterPro" id="IPR001764">
    <property type="entry name" value="Glyco_hydro_3_N"/>
</dbReference>
<dbReference type="InterPro" id="IPR017853">
    <property type="entry name" value="GH"/>
</dbReference>
<keyword evidence="2 6" id="KW-0378">Hydrolase</keyword>
<keyword evidence="3" id="KW-0175">Coiled coil</keyword>
<dbReference type="Gene3D" id="3.40.50.1700">
    <property type="entry name" value="Glycoside hydrolase family 3 C-terminal domain"/>
    <property type="match status" value="1"/>
</dbReference>
<sequence length="922" mass="103335">MAKSEYRQLKKGYKEEAKERSKQVTLEKKEMRKLPKEEKALKKQEIKQKIESWKEDINATEDKKERKAKKKGYKKYKKIRRRPYVLATWAAIILLLVGSYTNFYMKRTAPLTAEQAEAAEFSKAVAEQVMAESIVLLKNESDFLPLQDTKINVFGAGAAKPVFGGGGAGAIDSSEVDDLYLAFDQQNIEYNTTLYNLYSNFIYDGNASTEPFEKPGKSLMQKLFPNVIGFIPQFTKEMPASELSEDVIKEAVDYSDTALYVISRTGSEAIDLKVEDVRLKQEERDTLDILDANFDHIILLVNTVNAFELGFIEEYENIDSVMWVGAPGKYGTHAIAKALIGDVTPSGKLVDTYAYDVESNPAVINTGNFEYVDENGEGTGRYFTNNLEGIYVGYRYYETFLDDTEYSETVQFPFGYGLSYTDFDWEVVGTAFNDEEISVDVEVTNKGDFAAKDVVQVYFSAPFTEGGIEKASIELGGYAKTSELAPGEAEIVTVTFATNDMASYDQEMEEAWVLEAGDYQIKVARHIRDIVEEFAYNVGETVVMKEDQVTSTEIHNLFEDAAGDLVYLSRSNLEDTFPKAPTEEEYLIPEEVVETVEYTVEPSTEEAPTTGADNGVELADLKGLDYHDPLWEEFLDQFTAKEMVKLVGDGGYWTEPVKRLGVPATTMYDGPASIRSFFESWSSVAFPVGVNMASTWNDELIEQMGVAMGQEAVAYDVDAVYAPSMNMHRSPLGGRNFEYYSEDPYISGKLSAAYTRGLQSTGTVAVFKHFAGNDQETNRAANGLYVWATEQALREIYFKPFEIAVKEGNPYGAMSAFNRIGTTWAGGNRALLTDLLREEWGFEGFVITDAGIGPQGNHFDPHQAIRAGNDLMLAFPINFSWDNKFEKELKQYLEEDEAGTLLGLRNAVHNISYFILQTNKVD</sequence>
<dbReference type="PANTHER" id="PTHR42715:SF10">
    <property type="entry name" value="BETA-GLUCOSIDASE"/>
    <property type="match status" value="1"/>
</dbReference>
<keyword evidence="4" id="KW-0472">Membrane</keyword>
<gene>
    <name evidence="6" type="ORF">H8S33_00075</name>
</gene>
<dbReference type="InterPro" id="IPR050288">
    <property type="entry name" value="Cellulose_deg_GH3"/>
</dbReference>
<comment type="caution">
    <text evidence="6">The sequence shown here is derived from an EMBL/GenBank/DDBJ whole genome shotgun (WGS) entry which is preliminary data.</text>
</comment>
<evidence type="ECO:0000256" key="1">
    <source>
        <dbReference type="ARBA" id="ARBA00005336"/>
    </source>
</evidence>
<evidence type="ECO:0000259" key="5">
    <source>
        <dbReference type="SMART" id="SM01217"/>
    </source>
</evidence>
<dbReference type="InterPro" id="IPR002772">
    <property type="entry name" value="Glyco_hydro_3_C"/>
</dbReference>
<protein>
    <submittedName>
        <fullName evidence="6">Glycoside hydrolase family 3 C-terminal domain-containing protein</fullName>
    </submittedName>
</protein>
<evidence type="ECO:0000256" key="3">
    <source>
        <dbReference type="SAM" id="Coils"/>
    </source>
</evidence>
<feature type="domain" description="Fibronectin type III-like" evidence="5">
    <location>
        <begin position="453"/>
        <end position="527"/>
    </location>
</feature>
<name>A0A923RF12_9BACI</name>
<dbReference type="Pfam" id="PF01915">
    <property type="entry name" value="Glyco_hydro_3_C"/>
    <property type="match status" value="1"/>
</dbReference>
<organism evidence="6 7">
    <name type="scientific">Ornithinibacillus hominis</name>
    <dbReference type="NCBI Taxonomy" id="2763055"/>
    <lineage>
        <taxon>Bacteria</taxon>
        <taxon>Bacillati</taxon>
        <taxon>Bacillota</taxon>
        <taxon>Bacilli</taxon>
        <taxon>Bacillales</taxon>
        <taxon>Bacillaceae</taxon>
        <taxon>Ornithinibacillus</taxon>
    </lineage>
</organism>
<dbReference type="PANTHER" id="PTHR42715">
    <property type="entry name" value="BETA-GLUCOSIDASE"/>
    <property type="match status" value="1"/>
</dbReference>
<keyword evidence="4" id="KW-0812">Transmembrane</keyword>
<keyword evidence="7" id="KW-1185">Reference proteome</keyword>
<proteinExistence type="inferred from homology"/>
<dbReference type="GO" id="GO:0004553">
    <property type="term" value="F:hydrolase activity, hydrolyzing O-glycosyl compounds"/>
    <property type="evidence" value="ECO:0007669"/>
    <property type="project" value="InterPro"/>
</dbReference>
<evidence type="ECO:0000256" key="2">
    <source>
        <dbReference type="ARBA" id="ARBA00022801"/>
    </source>
</evidence>
<evidence type="ECO:0000313" key="6">
    <source>
        <dbReference type="EMBL" id="MBC5635209.1"/>
    </source>
</evidence>
<dbReference type="SUPFAM" id="SSF52279">
    <property type="entry name" value="Beta-D-glucan exohydrolase, C-terminal domain"/>
    <property type="match status" value="1"/>
</dbReference>
<dbReference type="Proteomes" id="UP000637359">
    <property type="component" value="Unassembled WGS sequence"/>
</dbReference>
<dbReference type="InterPro" id="IPR036881">
    <property type="entry name" value="Glyco_hydro_3_C_sf"/>
</dbReference>
<dbReference type="SMART" id="SM01217">
    <property type="entry name" value="Fn3_like"/>
    <property type="match status" value="1"/>
</dbReference>
<evidence type="ECO:0000313" key="7">
    <source>
        <dbReference type="Proteomes" id="UP000637359"/>
    </source>
</evidence>
<dbReference type="EMBL" id="JACOOL010000001">
    <property type="protein sequence ID" value="MBC5635209.1"/>
    <property type="molecule type" value="Genomic_DNA"/>
</dbReference>
<comment type="similarity">
    <text evidence="1">Belongs to the glycosyl hydrolase 3 family.</text>
</comment>
<feature type="coiled-coil region" evidence="3">
    <location>
        <begin position="14"/>
        <end position="70"/>
    </location>
</feature>
<dbReference type="InterPro" id="IPR026891">
    <property type="entry name" value="Fn3-like"/>
</dbReference>
<dbReference type="Pfam" id="PF00933">
    <property type="entry name" value="Glyco_hydro_3"/>
    <property type="match status" value="1"/>
</dbReference>
<dbReference type="Gene3D" id="2.60.40.10">
    <property type="entry name" value="Immunoglobulins"/>
    <property type="match status" value="1"/>
</dbReference>
<dbReference type="InterPro" id="IPR036962">
    <property type="entry name" value="Glyco_hydro_3_N_sf"/>
</dbReference>
<dbReference type="AlphaFoldDB" id="A0A923RF12"/>
<accession>A0A923RF12</accession>
<dbReference type="SUPFAM" id="SSF51445">
    <property type="entry name" value="(Trans)glycosidases"/>
    <property type="match status" value="1"/>
</dbReference>
<dbReference type="GO" id="GO:0005975">
    <property type="term" value="P:carbohydrate metabolic process"/>
    <property type="evidence" value="ECO:0007669"/>
    <property type="project" value="InterPro"/>
</dbReference>
<dbReference type="RefSeq" id="WP_186867930.1">
    <property type="nucleotide sequence ID" value="NZ_JACOOL010000001.1"/>
</dbReference>
<evidence type="ECO:0000256" key="4">
    <source>
        <dbReference type="SAM" id="Phobius"/>
    </source>
</evidence>
<keyword evidence="4" id="KW-1133">Transmembrane helix</keyword>